<dbReference type="InterPro" id="IPR023412">
    <property type="entry name" value="RNaseA_domain"/>
</dbReference>
<comment type="subcellular location">
    <subcellularLocation>
        <location evidence="1">Secreted</location>
    </subcellularLocation>
</comment>
<evidence type="ECO:0000256" key="12">
    <source>
        <dbReference type="ARBA" id="ARBA00026049"/>
    </source>
</evidence>
<evidence type="ECO:0000256" key="13">
    <source>
        <dbReference type="ARBA" id="ARBA00029964"/>
    </source>
</evidence>
<dbReference type="InterPro" id="IPR023411">
    <property type="entry name" value="RNaseA_AS"/>
</dbReference>
<dbReference type="SUPFAM" id="SSF54076">
    <property type="entry name" value="RNase A-like"/>
    <property type="match status" value="1"/>
</dbReference>
<protein>
    <recommendedName>
        <fullName evidence="4">Ribonuclease pancreatic</fullName>
        <ecNumber evidence="3">4.6.1.18</ecNumber>
    </recommendedName>
    <alternativeName>
        <fullName evidence="13">RNase 1</fullName>
    </alternativeName>
    <alternativeName>
        <fullName evidence="14">RNase A</fullName>
    </alternativeName>
</protein>
<comment type="catalytic activity">
    <reaction evidence="16">
        <text>an [RNA] containing cytidine + H2O = an [RNA]-3'-cytidine-3'-phosphate + a 5'-hydroxy-ribonucleotide-3'-[RNA].</text>
        <dbReference type="EC" id="4.6.1.18"/>
    </reaction>
</comment>
<reference evidence="20" key="1">
    <citation type="journal article" date="2013" name="Nat. Biotechnol.">
        <title>Chinese hamster genome sequenced from sorted chromosomes.</title>
        <authorList>
            <person name="Brinkrolf K."/>
            <person name="Rupp O."/>
            <person name="Laux H."/>
            <person name="Kollin F."/>
            <person name="Ernst W."/>
            <person name="Linke B."/>
            <person name="Kofler R."/>
            <person name="Romand S."/>
            <person name="Hesse F."/>
            <person name="Budach W.E."/>
            <person name="Galosy S."/>
            <person name="Muller D."/>
            <person name="Noll T."/>
            <person name="Wienberg J."/>
            <person name="Jostock T."/>
            <person name="Leonard M."/>
            <person name="Grillari J."/>
            <person name="Tauch A."/>
            <person name="Goesmann A."/>
            <person name="Helk B."/>
            <person name="Mott J.E."/>
            <person name="Puhler A."/>
            <person name="Borth N."/>
        </authorList>
    </citation>
    <scope>NUCLEOTIDE SEQUENCE [LARGE SCALE GENOMIC DNA]</scope>
    <source>
        <strain evidence="20">17A/GY</strain>
    </source>
</reference>
<dbReference type="FunFam" id="3.10.130.10:FF:000001">
    <property type="entry name" value="Ribonuclease pancreatic"/>
    <property type="match status" value="1"/>
</dbReference>
<dbReference type="SMART" id="SM00092">
    <property type="entry name" value="RNAse_Pc"/>
    <property type="match status" value="1"/>
</dbReference>
<evidence type="ECO:0000256" key="3">
    <source>
        <dbReference type="ARBA" id="ARBA00012569"/>
    </source>
</evidence>
<dbReference type="PANTHER" id="PTHR11437">
    <property type="entry name" value="RIBONUCLEASE"/>
    <property type="match status" value="1"/>
</dbReference>
<dbReference type="EMBL" id="KE664422">
    <property type="protein sequence ID" value="ERE89953.1"/>
    <property type="molecule type" value="Genomic_DNA"/>
</dbReference>
<dbReference type="GO" id="GO:0004522">
    <property type="term" value="F:ribonuclease A activity"/>
    <property type="evidence" value="ECO:0007669"/>
    <property type="project" value="UniProtKB-EC"/>
</dbReference>
<dbReference type="GO" id="GO:0003676">
    <property type="term" value="F:nucleic acid binding"/>
    <property type="evidence" value="ECO:0007669"/>
    <property type="project" value="InterPro"/>
</dbReference>
<evidence type="ECO:0000256" key="4">
    <source>
        <dbReference type="ARBA" id="ARBA00015595"/>
    </source>
</evidence>
<dbReference type="PRINTS" id="PR00794">
    <property type="entry name" value="RIBONUCLEASE"/>
</dbReference>
<evidence type="ECO:0000313" key="20">
    <source>
        <dbReference type="Proteomes" id="UP000030759"/>
    </source>
</evidence>
<comment type="similarity">
    <text evidence="2 17">Belongs to the pancreatic ribonuclease family.</text>
</comment>
<comment type="subunit">
    <text evidence="12">Monomer. Interacts with and forms tight 1:1 complexes with RNH1. Dimerization of two such complexes may occur. Interaction with RNH1 inhibits this protein.</text>
</comment>
<evidence type="ECO:0000256" key="10">
    <source>
        <dbReference type="ARBA" id="ARBA00023239"/>
    </source>
</evidence>
<keyword evidence="10" id="KW-0456">Lyase</keyword>
<gene>
    <name evidence="19" type="ORF">H671_1g1978</name>
</gene>
<evidence type="ECO:0000256" key="11">
    <source>
        <dbReference type="ARBA" id="ARBA00025216"/>
    </source>
</evidence>
<keyword evidence="17" id="KW-0732">Signal</keyword>
<dbReference type="GO" id="GO:0050830">
    <property type="term" value="P:defense response to Gram-positive bacterium"/>
    <property type="evidence" value="ECO:0007669"/>
    <property type="project" value="TreeGrafter"/>
</dbReference>
<name>A0A061IQQ2_CRIGR</name>
<dbReference type="InterPro" id="IPR036816">
    <property type="entry name" value="RNaseA-like_dom_sf"/>
</dbReference>
<evidence type="ECO:0000256" key="1">
    <source>
        <dbReference type="ARBA" id="ARBA00004613"/>
    </source>
</evidence>
<feature type="domain" description="Ribonuclease A-domain" evidence="18">
    <location>
        <begin position="131"/>
        <end position="254"/>
    </location>
</feature>
<evidence type="ECO:0000256" key="6">
    <source>
        <dbReference type="ARBA" id="ARBA00022722"/>
    </source>
</evidence>
<comment type="catalytic activity">
    <reaction evidence="15">
        <text>an [RNA] containing uridine + H2O = an [RNA]-3'-uridine-3'-phosphate + a 5'-hydroxy-ribonucleotide-3'-[RNA].</text>
        <dbReference type="EC" id="4.6.1.18"/>
    </reaction>
</comment>
<evidence type="ECO:0000256" key="5">
    <source>
        <dbReference type="ARBA" id="ARBA00022525"/>
    </source>
</evidence>
<evidence type="ECO:0000256" key="8">
    <source>
        <dbReference type="ARBA" id="ARBA00022801"/>
    </source>
</evidence>
<evidence type="ECO:0000256" key="2">
    <source>
        <dbReference type="ARBA" id="ARBA00005600"/>
    </source>
</evidence>
<dbReference type="GO" id="GO:0005576">
    <property type="term" value="C:extracellular region"/>
    <property type="evidence" value="ECO:0007669"/>
    <property type="project" value="UniProtKB-SubCell"/>
</dbReference>
<dbReference type="Pfam" id="PF00074">
    <property type="entry name" value="RnaseA"/>
    <property type="match status" value="1"/>
</dbReference>
<keyword evidence="5" id="KW-0964">Secreted</keyword>
<evidence type="ECO:0000256" key="17">
    <source>
        <dbReference type="RuleBase" id="RU000651"/>
    </source>
</evidence>
<dbReference type="CDD" id="cd06265">
    <property type="entry name" value="RNase_A_canonical"/>
    <property type="match status" value="1"/>
</dbReference>
<dbReference type="PROSITE" id="PS00127">
    <property type="entry name" value="RNASE_PANCREATIC"/>
    <property type="match status" value="1"/>
</dbReference>
<keyword evidence="6 17" id="KW-0540">Nuclease</keyword>
<accession>A0A061IQQ2</accession>
<dbReference type="PANTHER" id="PTHR11437:SF24">
    <property type="entry name" value="RIBONUCLEASE PANCREATIC"/>
    <property type="match status" value="1"/>
</dbReference>
<feature type="chain" id="PRO_5007745821" description="Ribonuclease pancreatic" evidence="17">
    <location>
        <begin position="21"/>
        <end position="254"/>
    </location>
</feature>
<keyword evidence="8 17" id="KW-0378">Hydrolase</keyword>
<evidence type="ECO:0000313" key="19">
    <source>
        <dbReference type="EMBL" id="ERE89953.1"/>
    </source>
</evidence>
<dbReference type="AlphaFoldDB" id="A0A061IQQ2"/>
<evidence type="ECO:0000256" key="16">
    <source>
        <dbReference type="ARBA" id="ARBA00034055"/>
    </source>
</evidence>
<evidence type="ECO:0000259" key="18">
    <source>
        <dbReference type="SMART" id="SM00092"/>
    </source>
</evidence>
<evidence type="ECO:0000256" key="15">
    <source>
        <dbReference type="ARBA" id="ARBA00034016"/>
    </source>
</evidence>
<dbReference type="InterPro" id="IPR001427">
    <property type="entry name" value="RNaseA"/>
</dbReference>
<keyword evidence="7 17" id="KW-0255">Endonuclease</keyword>
<dbReference type="Proteomes" id="UP000030759">
    <property type="component" value="Unassembled WGS sequence"/>
</dbReference>
<keyword evidence="9" id="KW-1015">Disulfide bond</keyword>
<organism evidence="19 20">
    <name type="scientific">Cricetulus griseus</name>
    <name type="common">Chinese hamster</name>
    <name type="synonym">Cricetulus barabensis griseus</name>
    <dbReference type="NCBI Taxonomy" id="10029"/>
    <lineage>
        <taxon>Eukaryota</taxon>
        <taxon>Metazoa</taxon>
        <taxon>Chordata</taxon>
        <taxon>Craniata</taxon>
        <taxon>Vertebrata</taxon>
        <taxon>Euteleostomi</taxon>
        <taxon>Mammalia</taxon>
        <taxon>Eutheria</taxon>
        <taxon>Euarchontoglires</taxon>
        <taxon>Glires</taxon>
        <taxon>Rodentia</taxon>
        <taxon>Myomorpha</taxon>
        <taxon>Muroidea</taxon>
        <taxon>Cricetidae</taxon>
        <taxon>Cricetinae</taxon>
        <taxon>Cricetulus</taxon>
    </lineage>
</organism>
<evidence type="ECO:0000256" key="9">
    <source>
        <dbReference type="ARBA" id="ARBA00023157"/>
    </source>
</evidence>
<dbReference type="GO" id="GO:0016787">
    <property type="term" value="F:hydrolase activity"/>
    <property type="evidence" value="ECO:0007669"/>
    <property type="project" value="UniProtKB-KW"/>
</dbReference>
<feature type="signal peptide" evidence="17">
    <location>
        <begin position="1"/>
        <end position="20"/>
    </location>
</feature>
<comment type="function">
    <text evidence="11">Endonuclease that catalyzes the cleavage of RNA on the 3' side of pyrimidine nucleotides. Acts on single-stranded and double-stranded RNA.</text>
</comment>
<proteinExistence type="inferred from homology"/>
<dbReference type="EC" id="4.6.1.18" evidence="3"/>
<sequence length="254" mass="28140">MHVTLKWTLWSPVTCHCILAVGDWSHLVGCSQDMEKEKNGTELKVPSFLAIHSARDAVYAACCRRIAASSPTWLWTLCVTAEHSRKMKADTSGKEHTAPPSSKATMSLQKSLILFPLLALLLGWVQSSLGKESAAMKFERQHMDSTVATSSSPTYCNQMMKRRNMTQGSCKPVNTFVHESLADVHAVCSQENVKCKNGKSNCYKSHSALHITDCRLKGNAKYPNCDYQTSQHQKHIIVACEGNPFVPVHFDASV</sequence>
<dbReference type="Gene3D" id="3.10.130.10">
    <property type="entry name" value="Ribonuclease A-like domain"/>
    <property type="match status" value="1"/>
</dbReference>
<evidence type="ECO:0000256" key="14">
    <source>
        <dbReference type="ARBA" id="ARBA00029971"/>
    </source>
</evidence>
<evidence type="ECO:0000256" key="7">
    <source>
        <dbReference type="ARBA" id="ARBA00022759"/>
    </source>
</evidence>